<gene>
    <name evidence="2" type="ORF">EV148_101299</name>
</gene>
<dbReference type="EMBL" id="SLWQ01000001">
    <property type="protein sequence ID" value="TCO42892.1"/>
    <property type="molecule type" value="Genomic_DNA"/>
</dbReference>
<comment type="caution">
    <text evidence="2">The sequence shown here is derived from an EMBL/GenBank/DDBJ whole genome shotgun (WGS) entry which is preliminary data.</text>
</comment>
<dbReference type="Proteomes" id="UP000294862">
    <property type="component" value="Unassembled WGS sequence"/>
</dbReference>
<accession>A0A4R2IFC1</accession>
<sequence length="81" mass="9202">MSVDSNLRNAIRAIEALKRTHDASAALKPLGTPMSEEELRERAELVEKVIQTRSKLKALRDRSEALRESLERFRKQRAASA</sequence>
<name>A0A4R2IFC1_9GAMM</name>
<reference evidence="2 3" key="1">
    <citation type="journal article" date="2015" name="Stand. Genomic Sci.">
        <title>Genomic Encyclopedia of Bacterial and Archaeal Type Strains, Phase III: the genomes of soil and plant-associated and newly described type strains.</title>
        <authorList>
            <person name="Whitman W.B."/>
            <person name="Woyke T."/>
            <person name="Klenk H.P."/>
            <person name="Zhou Y."/>
            <person name="Lilburn T.G."/>
            <person name="Beck B.J."/>
            <person name="De Vos P."/>
            <person name="Vandamme P."/>
            <person name="Eisen J.A."/>
            <person name="Garrity G."/>
            <person name="Hugenholtz P."/>
            <person name="Kyrpides N.C."/>
        </authorList>
    </citation>
    <scope>NUCLEOTIDE SEQUENCE [LARGE SCALE GENOMIC DNA]</scope>
    <source>
        <strain evidence="2 3">A3</strain>
    </source>
</reference>
<feature type="coiled-coil region" evidence="1">
    <location>
        <begin position="42"/>
        <end position="76"/>
    </location>
</feature>
<evidence type="ECO:0000313" key="2">
    <source>
        <dbReference type="EMBL" id="TCO42892.1"/>
    </source>
</evidence>
<dbReference type="RefSeq" id="WP_131992419.1">
    <property type="nucleotide sequence ID" value="NZ_SLWQ01000001.1"/>
</dbReference>
<keyword evidence="1" id="KW-0175">Coiled coil</keyword>
<protein>
    <submittedName>
        <fullName evidence="2">Uncharacterized protein</fullName>
    </submittedName>
</protein>
<proteinExistence type="predicted"/>
<organism evidence="2 3">
    <name type="scientific">Dokdonella fugitiva</name>
    <dbReference type="NCBI Taxonomy" id="328517"/>
    <lineage>
        <taxon>Bacteria</taxon>
        <taxon>Pseudomonadati</taxon>
        <taxon>Pseudomonadota</taxon>
        <taxon>Gammaproteobacteria</taxon>
        <taxon>Lysobacterales</taxon>
        <taxon>Rhodanobacteraceae</taxon>
        <taxon>Dokdonella</taxon>
    </lineage>
</organism>
<keyword evidence="3" id="KW-1185">Reference proteome</keyword>
<evidence type="ECO:0000313" key="3">
    <source>
        <dbReference type="Proteomes" id="UP000294862"/>
    </source>
</evidence>
<evidence type="ECO:0000256" key="1">
    <source>
        <dbReference type="SAM" id="Coils"/>
    </source>
</evidence>
<dbReference type="AlphaFoldDB" id="A0A4R2IFC1"/>